<evidence type="ECO:0000256" key="10">
    <source>
        <dbReference type="ARBA" id="ARBA00022603"/>
    </source>
</evidence>
<evidence type="ECO:0000256" key="53">
    <source>
        <dbReference type="SAM" id="MobiDB-lite"/>
    </source>
</evidence>
<dbReference type="InterPro" id="IPR042515">
    <property type="entry name" value="NSP15_N_CoV"/>
</dbReference>
<dbReference type="EMBL" id="JQ065048">
    <property type="protein sequence ID" value="AFD29233.1"/>
    <property type="molecule type" value="Genomic_RNA"/>
</dbReference>
<evidence type="ECO:0000256" key="14">
    <source>
        <dbReference type="ARBA" id="ARBA00022695"/>
    </source>
</evidence>
<dbReference type="SMART" id="SM00506">
    <property type="entry name" value="A1pp"/>
    <property type="match status" value="1"/>
</dbReference>
<dbReference type="CDD" id="cd21169">
    <property type="entry name" value="M_dcv_Nsp15-like"/>
    <property type="match status" value="1"/>
</dbReference>
<dbReference type="PROSITE" id="PS51949">
    <property type="entry name" value="COV_NSP7"/>
    <property type="match status" value="1"/>
</dbReference>
<dbReference type="SUPFAM" id="SSF50494">
    <property type="entry name" value="Trypsin-like serine proteases"/>
    <property type="match status" value="1"/>
</dbReference>
<dbReference type="GO" id="GO:0006351">
    <property type="term" value="P:DNA-templated transcription"/>
    <property type="evidence" value="ECO:0007669"/>
    <property type="project" value="InterPro"/>
</dbReference>
<feature type="transmembrane region" description="Helical" evidence="54">
    <location>
        <begin position="1574"/>
        <end position="1598"/>
    </location>
</feature>
<evidence type="ECO:0000256" key="12">
    <source>
        <dbReference type="ARBA" id="ARBA00022679"/>
    </source>
</evidence>
<comment type="similarity">
    <text evidence="7 46">Belongs to the coronaviruses polyprotein 1ab family.</text>
</comment>
<dbReference type="InterPro" id="IPR047570">
    <property type="entry name" value="NSP12_IF_CoV"/>
</dbReference>
<dbReference type="InterPro" id="IPR002589">
    <property type="entry name" value="Macro_dom"/>
</dbReference>
<proteinExistence type="inferred from homology"/>
<dbReference type="PROSITE" id="PS51993">
    <property type="entry name" value="COV_3ECTO"/>
    <property type="match status" value="1"/>
</dbReference>
<dbReference type="InterPro" id="IPR044365">
    <property type="entry name" value="NSP6_deltaCoV"/>
</dbReference>
<keyword evidence="35" id="KW-1035">Host cytoplasm</keyword>
<dbReference type="GO" id="GO:0004843">
    <property type="term" value="F:cysteine-type deubiquitinase activity"/>
    <property type="evidence" value="ECO:0007669"/>
    <property type="project" value="UniProtKB-EC"/>
</dbReference>
<dbReference type="GO" id="GO:0044172">
    <property type="term" value="C:host cell endoplasmic reticulum-Golgi intermediate compartment"/>
    <property type="evidence" value="ECO:0007669"/>
    <property type="project" value="UniProtKB-SubCell"/>
</dbReference>
<dbReference type="CDD" id="cd21900">
    <property type="entry name" value="deltaCoV_Nsp9"/>
    <property type="match status" value="1"/>
</dbReference>
<evidence type="ECO:0000256" key="30">
    <source>
        <dbReference type="ARBA" id="ARBA00022953"/>
    </source>
</evidence>
<evidence type="ECO:0000259" key="64">
    <source>
        <dbReference type="PROSITE" id="PS51949"/>
    </source>
</evidence>
<dbReference type="InterPro" id="IPR044863">
    <property type="entry name" value="NIRAN"/>
</dbReference>
<evidence type="ECO:0000256" key="49">
    <source>
        <dbReference type="PROSITE-ProRule" id="PRU01299"/>
    </source>
</evidence>
<dbReference type="CDD" id="cd21170">
    <property type="entry name" value="NTD_CoV_Nsp15-like"/>
    <property type="match status" value="1"/>
</dbReference>
<name>H9BR24_9NIDO</name>
<dbReference type="InterPro" id="IPR009003">
    <property type="entry name" value="Peptidase_S1_PA"/>
</dbReference>
<dbReference type="InterPro" id="IPR027417">
    <property type="entry name" value="P-loop_NTPase"/>
</dbReference>
<dbReference type="GO" id="GO:0003968">
    <property type="term" value="F:RNA-directed RNA polymerase activity"/>
    <property type="evidence" value="ECO:0007669"/>
    <property type="project" value="UniProtKB-KW"/>
</dbReference>
<dbReference type="InterPro" id="IPR029063">
    <property type="entry name" value="SAM-dependent_MTases_sf"/>
</dbReference>
<comment type="function">
    <text evidence="39">Forms a primer, NSP9-pU, which is utilized by the polymerase for the initiation of RNA chains. Interacts with ribosome signal recognition particle RNA (SRP). Together with NSP8, suppress protein integration into the cell membrane, thereby disrupting host immune defenses.</text>
</comment>
<feature type="transmembrane region" description="Helical" evidence="54">
    <location>
        <begin position="2774"/>
        <end position="2792"/>
    </location>
</feature>
<dbReference type="Pfam" id="PF19216">
    <property type="entry name" value="CoV_NSP15_M"/>
    <property type="match status" value="1"/>
</dbReference>
<dbReference type="InterPro" id="IPR048673">
    <property type="entry name" value="NSP13_stalk_CoV"/>
</dbReference>
<sequence>MANKARPKGILVIPELSNNSSLLLLLAAAKNGRSLTDPTAIQFLGNYKLNFRSARPGEHVMDKNISLADFEGLFGVQPYARVIRDLIRDASWSDTKTSLIAKAKQLPELLDVPAIRACVIYGNARISTLASLATFYSVVNVGEQELYSLLEEMMLQRAYKYNLGDAFAYIRKLNCVQTDDFLKLGVSAFDDEFSTRLKKAATIDGPTLQIGDLVMWKCATAKRDVGGLTHFSGRTRPFFVETVIQESITLVPMDLPKVSDSYSGAEVTVHGFTYLKVKADIPFYLPIVGSKVLLSAHRASGTPMAPTRVVFHTEPDADFKLFIAAQTLLNDAVVDWDNGCVVDDYTTVTIGVSRPGDIVVTQESFFERFPKLKRAYTAFRESSYIVYMKARNHLEKVIPWLSELITVLNDWAQNVSSTLVWAITRVIDAIMEKTMLTLMKAEKLVLSVVDGALVANNKFWNLVFQPLLTLATQTVYQVEDNAIFLFEQSALFVVDGTFVVLQAVDVGLTTCAYGVEVVGKLYHKTLTTLKVSQFKTWVNTLALHVGNCIVTCPYDGENILIGKRAYKLGGSDDALTNLVDKFAFSGNYIDGVYLTAPTEHARDLLKSNVCFDNGEPVFKGPDCKIYTFINKSTLKQFMCNFIGPVSDQCLKTALSKKLNAPIQNLDVSVTGDQVLYVIKTYTVVSEAFDDTVNDVLNKAICRKVFYYETYVGLLNKLAATVALYTGCKDPFVVFNASTQSVLTEADVEMGTLTLILQASDDDALIVDDDDQMNVDQDDTDEGFVPSIDPQPYSKPLLPTIVEQTESEDSDYVPAVNIKSDTETEVVTDSDEWQPVPGDESDNENQCSVDTDDEIASQMEKQHNLDPEVEVVTDSDERQGDESDILVEETDDSSETDTGEPPVTTVNLPNLSTPYPVVGVPSNTTISIHVGDLTSVVVRENAILVNPANPQLTNGGGAAKAIAQLAGPVYQRYCNENAPIKGLFVTPPFDAVKYGYSCIAHIVPPTGKSGDVKSKLYQAYKDVLVSPGNYVIPILGVGIYGCNVVDSLQAFRQACPNDIGYVTLVTLDSNHADVWSNLNKSIVKVTLDFDQVTTKHMSLDEIKQARLFDGEKFITQAGDSIYLQVTSATEQAASNLGLTLAQYFRMLQYTSIKWTVVKKNGIMVLKQSHNNCYVASAIAFMQMVNYKPSGAVADLFNSFLNGNPSEFVAYCYAASGQVPGQMGDAMSVLDVLFKDFVVRGTTACCGNTFQHEGLMYALTVDSDVITHCYKCDVKAHAKFITPAIIAGGSSDIMYEGPAIYHSKLSAHWVANTKHPGSDFTCEAIYVSNVQAAVQTVTIPVTPNPYQVLVNDVVPQVELPNVNEVTPQVEVPDVESKTLSVNASDDGCNTYVLENPNALELLTVWIEKPVSVLVKSWQVLGRALFKANIVLKFSGTVATRIYNYLCNIGLIHNHVKLSAQLAVKYIKDRTPYVKRLRKVAVWVGANVAHGLASLYPFYWIYPATLILKALFFVGVFLLAKTGLPCDVVEPPYNMATYCADKGIFCQPCLSGYDSLHFYQHLKVQQIPVKVDLFWTYAVHIVATFSNPYLVLGTLLLVFVLNMYNVEVMFFGVIQLPYWPVVYIVLALFYLYKVYMYLQHISVGCKKPTCKLCIKKNIAKRVTVEVVLQGRKHYTMVNTNGGTNFCDKHDFFCENCEKGGVDGTYIPIEVIESLSKATGLAPKPTGPAYVISTDVTHQGEFIQARGAVGGRTLTTVFRQSDVVTTNQVAKSTYSPNVVIAANLSDAGALRNAKEYAVLLSIELGRVIFIVDHSYDTKQDNFNAVKAALEKFYVFKDIISTGDLASDVARATDGLVTDDVLNAALVSIERDIEFTVDPPNNTIPHYAFDFASIMPEDQALLKQHECGSGVMKGTGINCVLSANLVKLLAPKTLVKLRNAASRNGIRLCVSPCTRVLRTSIPVVPFGMKGGSKTVNKWALLFLGYLLAIGLSYCFMWMVTPSPPTTLVDVPATDFRLIRNGVFDVIRSTDTCFSNKFVSFSTWLNRPFTNSPDCPVVVGAISTVGAQIAGLPGQVLWRNNLLVHVFDKFSTSVLGDLNLLGHASWNKRNAVGYTASTVVTGNSYLNSIALYNSECVYLRLEGQRELYCYDRVNDQHRLYSDIKPHVTYTVESSDGKLLPLVVPDQIMYTPYIVRFSQVNYCRMGHCFDTKPGICISFIHDFIAYTDNLPPGVFCGDNILHLLTNAVIGSIAAKDAFKSTTALMCSTGAIIVCVLVVLFIQKLFKGYTTFVLIVVLNAIINLILLYTYMYIPVLAILLYGLYCYLILLCTPMARTVAVILIAVTVIPLCTNTFIIAAVVAVLIYAGGYYCYIVFSTGRADFTSFSAASKSTFVIDTKKYVELMNLAGSDFDAYLASYAKYRYYSGAADTSEYSKVCIAFLAKALDSFKAAGGTGSVLYTPPKLAVVQSGIKKLLSPSGQVEQCVVSVAYRGSNLNGLWLHDTIYVPRHILGKYMASQWQDVVNLAECRDFVIFSPLQGVNLTVTSVRMQGAVLQLKVHAKNLKTPAYKFERARPGDPMTIACAYDGIVRSIYHVVLQNNGLIFGSFLNGACGGVGYTIKGTTLIFYYMHHIEFSNRTHGGSTLDGHFYGDYVDEERAQHIPQMAMITDNVLAHIYTHLLTLTTKPNWLASTEISVAEFNEWAQNNSYTSYPGSKSNQDYLEALAATTRVSVLRCLATIVKLHANWGDASILGYNDFECDMTPEMVYNQAPINLQANYTKLFSSLAWIVYSLFYFVILWCVTPQYYTTVTFCVSIILAICTMTLVKHTTVFLLGFICPLVVVTARYSYILFIPNSVVRRVFFYLFEDLFVNLSFFYIVAAVVFVVWLQCIRGLYECMHKRYYITTVLDFIYRAVWAFYVGYELSQACVTNTVDVGHVFHLSLLLSPSPITSHIAFGLSYYIVQPLDDSYIVPIYVVRLFVFYCIGLIITMRYGVFWFINKLTGIPVGTYKFMVSRDELKYMMATRMKPPTNAIEVIWTNFKLLGVGGKREIVVSTVQNRTLDAKATAVLVANMLDKVGALNKHEVSKKIVAHHNATLKAESYEEAETNLVQLMAYLIEYLTPEQIDTFLDSLLDNPVVLQVVSDSAIALDSYRVFKDAEAVYLKSVEDNEPLAEQKRKLKIANIAKSEWDRDAAANRKLEKLADQAMKAMYLAERSEDRRIKLTSGLTSMLYHMLRRVNSDRIAALFECAKSHVVPIHAIAGSSTEGLKLIIDNQETYNKYVINNGVVYRGTCYNIVKVVDLDNANVTLPPTTYPVVVECTAAIRCQNNELCVRNVYTAQALGLDAADRQSDVKSFFVTHNGKKICVAITSDVDNLTSVVLNGDSGKVVLTLEPPLKFSHVVGGKLHLVYLYFVKDIRSIFRGMVIGHISSTTVLQANGTAIEYQQNASLLTYLAFAADPKDAYLKHVQAGGKPLMGAVKMVAPIGEGFAVTTKPQPNANQHSYGGASICVYCRAHVPHNTVNGQCLYKGRFVQIDKDLDPFKFLLEHQPCTSCQRWQSHDCTCGADLQSNAYLNRVKGSSGARLEPMRPGAQPDPLVRAFHVYNSKNVGIFTNIKTNCARHRVADTNYFFVTKQCDEQQFRKEEYFYSVLPQHFKGDIVPQHDFFKFDGTPNVVRQYLTKYTLLDLVYALRHLSDSVELLREILQTHCGTKDDFFEGVWYDPIENVHFYTEFHKLGEIINKCVLKANTFVSTVNKLGFLGVLTPDNQDLEGKIYDFGDYIQSKSVGCVDMESYYSYLMPAMSLTHMLKSECMEGSGFKEYPISQYDFTDYKVMLFKKYFPFWNRTYHPNTIDCQDDRCILHCANFNILFAMCIPSTAFGNLCSQATVDGHPIIQTVGLHSKELGIVFNTDVTTHMTNLNLNTLIRLVGDPTTHTAVADACVDFRTPCQTLASILSGATKQSVRPGHFNQHFYERLLDSGLLDELNLDIRHFYYMQDGEAAIKDYSYYRYNTPTMVDISMFLFCVEVANCYLSVYEGGCISAQNVVVNNLDKSAGFPFNKLGKARNYYDLTYKEQDELFEYTKRNVLPTITQMNLKYAISAKDRARTVAGVSIVSTMTNRQYHQKLLKSISLARNQTIVIGTTKFYGGWNAMLKNLVDGISNPLLFGWDYPKCDRSMPNILRIASSLLLARKHTCCTNRQRFYRLANECCQVLSEVVLSGNVLYVKPGGTSSGDATTAYANSVFNILQVVSANVATFLSTSTHIFDDENVASLHRMVYETIYRGDSNDLNVIQLYHSHLKKYCGLMILSDDGVACIDQDAAAQHAVATLKDFRDLLFYQNNVYMADSKCWVESDLKVGPHEFCSQHTILTEVDGEPYYLPYPDASRILSACIFVDDYNKADPIQNLERYISLAIDAYPLTKVSPSKGKIFYLLLDYIKYLARELNDGIFESFQTVTDMSYIDGFVQESFYAQMYETAPTLQATGACTVCASPTILRCGDCIRRPLLCCVCCYQHVTRTSHKRVIAINNYICSVEGCNQDNVEFLYISGTSVFCNVHKPTLCVPIVSNGTVFGIYRHTARGSADIDIFNQLAVSDYSTVEPYKLANSAPISLMLFAAETIKAKEEAIKRSYASATVKDAYDGRIVKLIWENGKKIPPITKNHVFTGYHFSKNGKTQVGDYVLQRCDGDSYIYRGTSTYKLQPNDVLVLMAHVVTPLSAPPVVSQTTYTRANLRPDTVSASAYLNHYKSYNEIALRKVTTVLGPPGTGKSTFAIGLACYYPGARVCYTASSHAAIDALCQKALHALPVENCTRIVPTRTTVDCFQEFTVNNTSAKYVFSTINALPDIKCDIVVVDEISMLTNYELSSVNARLSYSHIVYVGDPYQLPSPRTMLTGGQLEPTDYNVVTTIMVNAGADVMLDRCYRCPAEIVSTVSKLVYDNKLSSVKPKSHLCYKVIINNGNGDISYDGLSAYNNPQLEFAIAFRNFKQWSDVTFISPYNAMNTKAAQAGFSTQTVDSSQGSEYNYVIFCVTTDSGHALNMSRLNVALTRAKQGILVIFRQKSKLYDQLEFEELDAASIGNGGGGGGTNTSVQAEVDRASGTQTTNLFKLCKNDYEGQQPHYALNWNDLGPNYKCGDDLAKIFGIELGANISYKYLVSMLGFLPSEPIPTYHNFFLTKDEAKQYVQSWVGFDVEAAHAVKPNVGTNLPLQLGFSNGINFSVKPEGFWVTETGTTYGEVPAKIPPGEQFSHLRKDMKHGESWSVVRNRIVVMLSKLLRDTDYIVFVTWAHQLELTTMRYFVRIGPDRTCDCGRRAVFSTYNASRIGCKIHCDGLDYCYNPFIIDCATWGYSGSLSSNHDAVCTYHSNAHVASSDAQMTICLAIHHLFSVVDWDVIYPTTVEQDMLNKACRLVQANYMRILLTTMNTSVVYDIGNPKGLKTIRDPHIQYHFFDKNPLSPRVTRLTYDSSMINRFSDGLNMFWNCNVDAYPDNALVCRYDTHRQSHLIGPNGAALYVNKHAFLTPPLQPTAVHRLRLAPMVYYSETPCSIEQPIVIGIRDCITRCNTGSTICPTHVAEYDVFVKAYTLMSRVGFNVYVPRNINLYNCWVKFSSLQTLENLAYNVYYKNHNANVRGELDVVISNNVVSAKVDGRIIKLFENTTILPVSVAFEHYTNRNISSIPTASLLTGLGVNTTVNFTVWLNGDTLFSQTVNVSTYTDVINNDVCLLDERYKSTLSDFLKLDNAVFISPTQYKKYGATPISQLQQCGNPVYGDLIYLYVRRDGKIVQPSVDYYTQGRTLKDFVPRTTMEVDFMSLTPQEFVHKYDLHNLGIDHILYGDVTTRVIGGCHALISLYYRKLNVDSVVAHAQPVQNAIIIASDGKSKEVCTFVDLTIDDYIDIIKRAHSLYQTQSKVFYVNIDGHNTRFVIWHDDVVRTCYPVLQSLVNGYQMPSIYKTLTCDRSVCDIANYHVWKPSIPGVYKNVLKYRQLLAYIIKKDRLAVPHNMTVLHLGAASAEGVAPGTSVLRQYFPEGTRIIDVDLREFVSDANQCIVKDYRTFMPPEYVDCIFSDMYSTEVGFFDNLVHIVTKTLALGGSLFVKMTEHSYSQQLYDLAGTFEQYELFCTGVNATSSEVWLCCFNYLSRLRHIVPSDMHANYIKWRNENPLKPVYSTLADSVYNVVKLKATPVIGFNEINSKPILYTLVATGRLLVRPPCTGLLY</sequence>
<evidence type="ECO:0000256" key="6">
    <source>
        <dbReference type="ARBA" id="ARBA00004452"/>
    </source>
</evidence>
<dbReference type="InterPro" id="IPR043610">
    <property type="entry name" value="NSP6_CoV"/>
</dbReference>
<dbReference type="KEGG" id="vg:11945664"/>
<evidence type="ECO:0000256" key="11">
    <source>
        <dbReference type="ARBA" id="ARBA00022670"/>
    </source>
</evidence>
<dbReference type="Gene3D" id="2.40.10.10">
    <property type="entry name" value="Trypsin-like serine proteases"/>
    <property type="match status" value="2"/>
</dbReference>
<comment type="function">
    <text evidence="38">RNA-directed RNA polymerase that catalyzes the transcription of viral genomic and subgenomic RNAs. Acts in complex with nsp7 and nsp8 to transcribe both the minus and positive strands of genomic RNA. The kinase-like NiRAN domain of NSP12 attaches one or more nucleotides to the amino terminus of NSP9, forming a covalent RNA-protein intermediate that serves as transcription/replication primer. Subgenomic RNAs (sgRNAs) are formed by discontinuous transcription: The polymerase has the ability to pause at transcription-regulating sequences (TRS) and jump to the leader TRS, resulting in a major deletion. This creates a series of subgenomic RNAs that are replicated, transcribed and translated. In addition, Nsp12 is a subunit of the viral RNA capping enzyme that catalyzes the RNA guanylyltransferase reaction for genomic and sub-genomic RNAs. Subsequently, the NiRAN domain transfers RNA to GDP, and forms the core cap structure GpppA-RNA.</text>
</comment>
<evidence type="ECO:0000256" key="4">
    <source>
        <dbReference type="ARBA" id="ARBA00004301"/>
    </source>
</evidence>
<keyword evidence="29 47" id="KW-0694">RNA-binding</keyword>
<feature type="region of interest" description="Y4" evidence="51">
    <location>
        <begin position="1868"/>
        <end position="1966"/>
    </location>
</feature>
<dbReference type="Gene3D" id="3.40.220.10">
    <property type="entry name" value="Leucine Aminopeptidase, subunit E, domain 1"/>
    <property type="match status" value="1"/>
</dbReference>
<dbReference type="GO" id="GO:0044220">
    <property type="term" value="C:host cell perinuclear region of cytoplasm"/>
    <property type="evidence" value="ECO:0007669"/>
    <property type="project" value="UniProtKB-SubCell"/>
</dbReference>
<keyword evidence="20" id="KW-0255">Endonuclease</keyword>
<dbReference type="InterPro" id="IPR001205">
    <property type="entry name" value="RNA-dir_pol_C"/>
</dbReference>
<dbReference type="SUPFAM" id="SSF143076">
    <property type="entry name" value="Coronavirus NSP8-like"/>
    <property type="match status" value="1"/>
</dbReference>
<evidence type="ECO:0000259" key="76">
    <source>
        <dbReference type="PROSITE" id="PS52000"/>
    </source>
</evidence>
<feature type="domain" description="3Ecto" evidence="75">
    <location>
        <begin position="1507"/>
        <end position="1569"/>
    </location>
</feature>
<dbReference type="GO" id="GO:0004482">
    <property type="term" value="F:mRNA 5'-cap (guanine-N7-)-methyltransferase activity"/>
    <property type="evidence" value="ECO:0007669"/>
    <property type="project" value="InterPro"/>
</dbReference>
<dbReference type="GO" id="GO:0003723">
    <property type="term" value="F:RNA binding"/>
    <property type="evidence" value="ECO:0007669"/>
    <property type="project" value="UniProtKB-KW"/>
</dbReference>
<feature type="transmembrane region" description="Helical" evidence="54">
    <location>
        <begin position="2934"/>
        <end position="2955"/>
    </location>
</feature>
<dbReference type="Gene3D" id="2.40.10.250">
    <property type="entry name" value="Replicase NSP9"/>
    <property type="match status" value="1"/>
</dbReference>
<feature type="transmembrane region" description="Helical" evidence="54">
    <location>
        <begin position="1605"/>
        <end position="1629"/>
    </location>
</feature>
<evidence type="ECO:0000256" key="18">
    <source>
        <dbReference type="ARBA" id="ARBA00022741"/>
    </source>
</evidence>
<dbReference type="SUPFAM" id="SSF142877">
    <property type="entry name" value="EndoU-like"/>
    <property type="match status" value="1"/>
</dbReference>
<evidence type="ECO:0000256" key="26">
    <source>
        <dbReference type="ARBA" id="ARBA00022839"/>
    </source>
</evidence>
<dbReference type="InterPro" id="IPR043472">
    <property type="entry name" value="Macro_dom-like"/>
</dbReference>
<dbReference type="Gene3D" id="3.30.70.3540">
    <property type="entry name" value="Nsp8 replicase, head domain"/>
    <property type="match status" value="1"/>
</dbReference>
<evidence type="ECO:0000256" key="33">
    <source>
        <dbReference type="ARBA" id="ARBA00023136"/>
    </source>
</evidence>
<dbReference type="InterPro" id="IPR018995">
    <property type="entry name" value="RNA_synth_NSP10_CoV"/>
</dbReference>
<dbReference type="PROSITE" id="PS50507">
    <property type="entry name" value="RDRP_SSRNA_POS"/>
    <property type="match status" value="1"/>
</dbReference>
<evidence type="ECO:0000256" key="21">
    <source>
        <dbReference type="ARBA" id="ARBA00022771"/>
    </source>
</evidence>
<dbReference type="InterPro" id="IPR043612">
    <property type="entry name" value="CoV_NSP4_N"/>
</dbReference>
<dbReference type="InterPro" id="IPR046436">
    <property type="entry name" value="NIV_EXON"/>
</dbReference>
<dbReference type="CDD" id="cd21401">
    <property type="entry name" value="ZBD_cv_Nsp13-like"/>
    <property type="match status" value="1"/>
</dbReference>
<evidence type="ECO:0000256" key="37">
    <source>
        <dbReference type="ARBA" id="ARBA00024600"/>
    </source>
</evidence>
<feature type="domain" description="RdRp Nsp8 cofactor" evidence="65">
    <location>
        <begin position="3134"/>
        <end position="3338"/>
    </location>
</feature>
<dbReference type="InterPro" id="IPR046438">
    <property type="entry name" value="NIV_2_O_MTASE"/>
</dbReference>
<evidence type="ECO:0000256" key="38">
    <source>
        <dbReference type="ARBA" id="ARBA00043918"/>
    </source>
</evidence>
<evidence type="ECO:0000256" key="51">
    <source>
        <dbReference type="PROSITE-ProRule" id="PRU01336"/>
    </source>
</evidence>
<keyword evidence="17" id="KW-0677">Repeat</keyword>
<feature type="domain" description="NendoU" evidence="71">
    <location>
        <begin position="5791"/>
        <end position="5926"/>
    </location>
</feature>
<evidence type="ECO:0000259" key="63">
    <source>
        <dbReference type="PROSITE" id="PS51948"/>
    </source>
</evidence>
<feature type="binding site" evidence="49">
    <location>
        <begin position="5420"/>
        <end position="5426"/>
    </location>
    <ligand>
        <name>S-adenosyl-L-methionine</name>
        <dbReference type="ChEBI" id="CHEBI:59789"/>
    </ligand>
</feature>
<feature type="region of interest" description="CoV-Y" evidence="51">
    <location>
        <begin position="1724"/>
        <end position="1966"/>
    </location>
</feature>
<feature type="domain" description="RdRp catalytic" evidence="55">
    <location>
        <begin position="4156"/>
        <end position="4317"/>
    </location>
</feature>
<dbReference type="Pfam" id="PF08710">
    <property type="entry name" value="CoV_NSP9"/>
    <property type="match status" value="1"/>
</dbReference>
<feature type="transmembrane region" description="Helical" evidence="54">
    <location>
        <begin position="2967"/>
        <end position="2991"/>
    </location>
</feature>
<evidence type="ECO:0000313" key="77">
    <source>
        <dbReference type="EMBL" id="AFD29233.1"/>
    </source>
</evidence>
<dbReference type="InterPro" id="IPR047566">
    <property type="entry name" value="CoV_NSP3_Y"/>
</dbReference>
<comment type="cofactor">
    <cofactor evidence="2">
        <name>Mn(2+)</name>
        <dbReference type="ChEBI" id="CHEBI:29035"/>
    </cofactor>
</comment>
<feature type="active site" evidence="48">
    <location>
        <position position="5182"/>
    </location>
</feature>
<feature type="active site" evidence="48">
    <location>
        <position position="5358"/>
    </location>
</feature>
<feature type="transmembrane region" description="Helical" evidence="54">
    <location>
        <begin position="1973"/>
        <end position="1994"/>
    </location>
</feature>
<dbReference type="GO" id="GO:0033644">
    <property type="term" value="C:host cell membrane"/>
    <property type="evidence" value="ECO:0007669"/>
    <property type="project" value="UniProtKB-SubCell"/>
</dbReference>
<dbReference type="InterPro" id="IPR043611">
    <property type="entry name" value="CoV_NSP3_C"/>
</dbReference>
<keyword evidence="19" id="KW-0688">Ribosomal frameshifting</keyword>
<dbReference type="PROSITE" id="PS51955">
    <property type="entry name" value="NIV_2_O_MTASE"/>
    <property type="match status" value="1"/>
</dbReference>
<dbReference type="Pfam" id="PF08717">
    <property type="entry name" value="CoV_NSP8"/>
    <property type="match status" value="1"/>
</dbReference>
<dbReference type="InterPro" id="IPR009466">
    <property type="entry name" value="NSP14_CoV"/>
</dbReference>
<evidence type="ECO:0000256" key="40">
    <source>
        <dbReference type="ARBA" id="ARBA00044624"/>
    </source>
</evidence>
<comment type="caution">
    <text evidence="50">Lacks conserved residue(s) required for the propagation of feature annotation.</text>
</comment>
<dbReference type="Pfam" id="PF20632">
    <property type="entry name" value="CoV_NSP13_ZBD"/>
    <property type="match status" value="1"/>
</dbReference>
<keyword evidence="33 54" id="KW-0472">Membrane</keyword>
<dbReference type="GO" id="GO:0039520">
    <property type="term" value="P:symbiont-mediated activation of host autophagy"/>
    <property type="evidence" value="ECO:0007669"/>
    <property type="project" value="UniProtKB-KW"/>
</dbReference>
<evidence type="ECO:0000256" key="44">
    <source>
        <dbReference type="ARBA" id="ARBA00049042"/>
    </source>
</evidence>
<evidence type="ECO:0000259" key="67">
    <source>
        <dbReference type="PROSITE" id="PS51952"/>
    </source>
</evidence>
<dbReference type="InterPro" id="IPR044307">
    <property type="entry name" value="NSP5_Mpro_deltaCoV"/>
</dbReference>
<feature type="active site" evidence="48">
    <location>
        <position position="5282"/>
    </location>
</feature>
<evidence type="ECO:0000259" key="59">
    <source>
        <dbReference type="PROSITE" id="PS51653"/>
    </source>
</evidence>
<keyword evidence="9" id="KW-0945">Host-virus interaction</keyword>
<dbReference type="PROSITE" id="PS51124">
    <property type="entry name" value="PEPTIDASE_C16"/>
    <property type="match status" value="1"/>
</dbReference>
<evidence type="ECO:0000259" key="66">
    <source>
        <dbReference type="PROSITE" id="PS51951"/>
    </source>
</evidence>
<dbReference type="InterPro" id="IPR027351">
    <property type="entry name" value="(+)RNA_virus_helicase_core_dom"/>
</dbReference>
<dbReference type="GO" id="GO:0004519">
    <property type="term" value="F:endonuclease activity"/>
    <property type="evidence" value="ECO:0007669"/>
    <property type="project" value="UniProtKB-KW"/>
</dbReference>
<dbReference type="GO" id="GO:0016829">
    <property type="term" value="F:lyase activity"/>
    <property type="evidence" value="ECO:0007669"/>
    <property type="project" value="UniProtKB-KW"/>
</dbReference>
<dbReference type="GO" id="GO:0075523">
    <property type="term" value="P:viral translational frameshifting"/>
    <property type="evidence" value="ECO:0007669"/>
    <property type="project" value="UniProtKB-KW"/>
</dbReference>
<evidence type="ECO:0000256" key="22">
    <source>
        <dbReference type="ARBA" id="ARBA00022801"/>
    </source>
</evidence>
<feature type="active site" evidence="48">
    <location>
        <position position="5184"/>
    </location>
</feature>
<dbReference type="CDD" id="cd21668">
    <property type="entry name" value="deltaCoV_Nsp5_Mpro"/>
    <property type="match status" value="1"/>
</dbReference>
<dbReference type="InterPro" id="IPR027352">
    <property type="entry name" value="NSP13_ZBD_CoV-like"/>
</dbReference>
<dbReference type="Pfam" id="PF01443">
    <property type="entry name" value="Viral_helicase1"/>
    <property type="match status" value="1"/>
</dbReference>
<evidence type="ECO:0000256" key="17">
    <source>
        <dbReference type="ARBA" id="ARBA00022737"/>
    </source>
</evidence>
<dbReference type="GO" id="GO:0008242">
    <property type="term" value="F:omega peptidase activity"/>
    <property type="evidence" value="ECO:0007669"/>
    <property type="project" value="InterPro"/>
</dbReference>
<dbReference type="Gene3D" id="1.10.8.370">
    <property type="entry name" value="nsp7 replicase"/>
    <property type="match status" value="1"/>
</dbReference>
<evidence type="ECO:0000256" key="25">
    <source>
        <dbReference type="ARBA" id="ARBA00022833"/>
    </source>
</evidence>
<comment type="subcellular location">
    <subcellularLocation>
        <location evidence="5">Host cytoplasm</location>
        <location evidence="5">Host perinuclear region</location>
    </subcellularLocation>
    <subcellularLocation>
        <location evidence="6">Host endoplasmic reticulum-Golgi intermediate compartment</location>
    </subcellularLocation>
    <subcellularLocation>
        <location evidence="4">Host membrane</location>
        <topology evidence="4">Multi-pass membrane protein</topology>
    </subcellularLocation>
</comment>
<evidence type="ECO:0000256" key="39">
    <source>
        <dbReference type="ARBA" id="ARBA00043928"/>
    </source>
</evidence>
<evidence type="ECO:0000259" key="68">
    <source>
        <dbReference type="PROSITE" id="PS51953"/>
    </source>
</evidence>
<keyword evidence="15 48" id="KW-0540">Nuclease</keyword>
<comment type="catalytic activity">
    <reaction evidence="44">
        <text>a 5'-end (N(7)-methyl 5'-triphosphoguanosine)-ribonucleoside in mRNA + S-adenosyl-L-methionine = a 5'-end (N(7)-methyl 5'-triphosphoguanosine)-(2'-O-methyl-ribonucleoside) in mRNA + S-adenosyl-L-homocysteine + H(+)</text>
        <dbReference type="Rhea" id="RHEA:67020"/>
        <dbReference type="Rhea" id="RHEA-COMP:17167"/>
        <dbReference type="Rhea" id="RHEA-COMP:17168"/>
        <dbReference type="ChEBI" id="CHEBI:15378"/>
        <dbReference type="ChEBI" id="CHEBI:57856"/>
        <dbReference type="ChEBI" id="CHEBI:59789"/>
        <dbReference type="ChEBI" id="CHEBI:156461"/>
        <dbReference type="ChEBI" id="CHEBI:167609"/>
        <dbReference type="EC" id="2.1.1.57"/>
    </reaction>
</comment>
<dbReference type="PANTHER" id="PTHR43788">
    <property type="entry name" value="DNA2/NAM7 HELICASE FAMILY MEMBER"/>
    <property type="match status" value="1"/>
</dbReference>
<dbReference type="Pfam" id="PF06471">
    <property type="entry name" value="CoV_ExoN"/>
    <property type="match status" value="1"/>
</dbReference>
<feature type="transmembrane region" description="Helical" evidence="54">
    <location>
        <begin position="2861"/>
        <end position="2882"/>
    </location>
</feature>
<dbReference type="InterPro" id="IPR048672">
    <property type="entry name" value="NSP13_ZBD_CoV"/>
</dbReference>
<evidence type="ECO:0000256" key="34">
    <source>
        <dbReference type="ARBA" id="ARBA00023157"/>
    </source>
</evidence>
<dbReference type="PROSITE" id="PS51947">
    <property type="entry name" value="NIRAN"/>
    <property type="match status" value="1"/>
</dbReference>
<feature type="domain" description="CoV Nsp3 Y" evidence="74">
    <location>
        <begin position="1633"/>
        <end position="1966"/>
    </location>
</feature>
<dbReference type="Gene3D" id="3.40.50.11580">
    <property type="match status" value="1"/>
</dbReference>
<dbReference type="InterPro" id="IPR043477">
    <property type="entry name" value="Peptidase_C30_dom3_CoV"/>
</dbReference>
<evidence type="ECO:0000256" key="3">
    <source>
        <dbReference type="ARBA" id="ARBA00003368"/>
    </source>
</evidence>
<evidence type="ECO:0000259" key="70">
    <source>
        <dbReference type="PROSITE" id="PS51955"/>
    </source>
</evidence>
<organism evidence="77 78">
    <name type="scientific">Wigeon coronavirus HKU20</name>
    <dbReference type="NCBI Taxonomy" id="1159908"/>
    <lineage>
        <taxon>Viruses</taxon>
        <taxon>Riboviria</taxon>
        <taxon>Orthornavirae</taxon>
        <taxon>Pisuviricota</taxon>
        <taxon>Pisoniviricetes</taxon>
        <taxon>Nidovirales</taxon>
        <taxon>Cornidovirineae</taxon>
        <taxon>Coronaviridae</taxon>
        <taxon>Orthocoronavirinae</taxon>
        <taxon>Deltacoronavirus</taxon>
        <taxon>Andecovirus</taxon>
        <taxon>Deltacoronavirus marecae</taxon>
    </lineage>
</organism>
<dbReference type="CDD" id="cd21734">
    <property type="entry name" value="deltaCoV_PLPro"/>
    <property type="match status" value="1"/>
</dbReference>
<feature type="region of interest" description="ZF2" evidence="51">
    <location>
        <begin position="1683"/>
        <end position="1693"/>
    </location>
</feature>
<comment type="catalytic activity">
    <reaction evidence="37">
        <text>uridylyl-uridylyl-ribonucleotide-RNA = a 3'-end uridylyl-2',3'-cyclophospho-uridine-RNA + a 5'-end dephospho-ribonucleoside-RNA</text>
        <dbReference type="Rhea" id="RHEA:67732"/>
        <dbReference type="Rhea" id="RHEA-COMP:13936"/>
        <dbReference type="Rhea" id="RHEA-COMP:17334"/>
        <dbReference type="Rhea" id="RHEA-COMP:17335"/>
        <dbReference type="ChEBI" id="CHEBI:138284"/>
        <dbReference type="ChEBI" id="CHEBI:173079"/>
        <dbReference type="ChEBI" id="CHEBI:173080"/>
    </reaction>
</comment>
<dbReference type="CDD" id="cd21829">
    <property type="entry name" value="deltaCoV_Nsp7"/>
    <property type="match status" value="1"/>
</dbReference>
<dbReference type="CDD" id="cd21711">
    <property type="entry name" value="TM_Y_deltaCoV_Nsp3_C"/>
    <property type="match status" value="1"/>
</dbReference>
<dbReference type="PROSITE" id="PS51960">
    <property type="entry name" value="COV_NSP15_NTD"/>
    <property type="match status" value="1"/>
</dbReference>
<evidence type="ECO:0000256" key="9">
    <source>
        <dbReference type="ARBA" id="ARBA00022581"/>
    </source>
</evidence>
<dbReference type="Gene3D" id="3.40.50.300">
    <property type="entry name" value="P-loop containing nucleotide triphosphate hydrolases"/>
    <property type="match status" value="2"/>
</dbReference>
<evidence type="ECO:0000313" key="78">
    <source>
        <dbReference type="Proteomes" id="UP000167590"/>
    </source>
</evidence>
<evidence type="ECO:0000259" key="60">
    <source>
        <dbReference type="PROSITE" id="PS51657"/>
    </source>
</evidence>
<comment type="catalytic activity">
    <reaction evidence="43">
        <text>ATP + H2O = ADP + phosphate + H(+)</text>
        <dbReference type="Rhea" id="RHEA:13065"/>
        <dbReference type="ChEBI" id="CHEBI:15377"/>
        <dbReference type="ChEBI" id="CHEBI:15378"/>
        <dbReference type="ChEBI" id="CHEBI:30616"/>
        <dbReference type="ChEBI" id="CHEBI:43474"/>
        <dbReference type="ChEBI" id="CHEBI:456216"/>
        <dbReference type="EC" id="3.6.4.12"/>
    </reaction>
</comment>
<dbReference type="PROSITE" id="PS51657">
    <property type="entry name" value="PSRV_HELICASE"/>
    <property type="match status" value="1"/>
</dbReference>
<keyword evidence="12 49" id="KW-0808">Transferase</keyword>
<comment type="catalytic activity">
    <reaction evidence="1">
        <text>Thiol-dependent hydrolysis of ester, thioester, amide, peptide and isopeptide bonds formed by the C-terminal Gly of ubiquitin (a 76-residue protein attached to proteins as an intracellular targeting signal).</text>
        <dbReference type="EC" id="3.4.19.12"/>
    </reaction>
</comment>
<dbReference type="CDD" id="cd21473">
    <property type="entry name" value="cv_Nsp4_TM"/>
    <property type="match status" value="1"/>
</dbReference>
<evidence type="ECO:0000259" key="73">
    <source>
        <dbReference type="PROSITE" id="PS51961"/>
    </source>
</evidence>
<keyword evidence="36" id="KW-0456">Lyase</keyword>
<feature type="domain" description="Nsp9 ssRNA-binding" evidence="66">
    <location>
        <begin position="3321"/>
        <end position="3429"/>
    </location>
</feature>
<dbReference type="InterPro" id="IPR037227">
    <property type="entry name" value="EndoU-like"/>
</dbReference>
<evidence type="ECO:0000256" key="45">
    <source>
        <dbReference type="PROSITE-ProRule" id="PRU00444"/>
    </source>
</evidence>
<feature type="domain" description="ExoN/MTase coactivator" evidence="67">
    <location>
        <begin position="3431"/>
        <end position="3566"/>
    </location>
</feature>
<feature type="domain" description="N7-MTase" evidence="69">
    <location>
        <begin position="5385"/>
        <end position="5602"/>
    </location>
</feature>
<evidence type="ECO:0000256" key="54">
    <source>
        <dbReference type="SAM" id="Phobius"/>
    </source>
</evidence>
<evidence type="ECO:0000259" key="65">
    <source>
        <dbReference type="PROSITE" id="PS51950"/>
    </source>
</evidence>
<feature type="domain" description="Nsp12 RNA-dependent RNA polymerase" evidence="63">
    <location>
        <begin position="3911"/>
        <end position="4474"/>
    </location>
</feature>
<dbReference type="InterPro" id="IPR044324">
    <property type="entry name" value="NSP15_M_deltaCoV"/>
</dbReference>
<comment type="function">
    <text evidence="3">The replicase polyprotein of coronaviruses is a multifunctional protein: it contains the activities necessary for the transcription of negative stranded RNA, leader RNA, subgenomic mRNAs and progeny virion RNA as well as proteinases responsible for the cleavage of the polyprotein into functional products.</text>
</comment>
<keyword evidence="14" id="KW-0548">Nucleotidyltransferase</keyword>
<dbReference type="Pfam" id="PF19213">
    <property type="entry name" value="CoV_NSP6"/>
    <property type="match status" value="1"/>
</dbReference>
<evidence type="ECO:0000256" key="2">
    <source>
        <dbReference type="ARBA" id="ARBA00001936"/>
    </source>
</evidence>
<evidence type="ECO:0000256" key="24">
    <source>
        <dbReference type="ARBA" id="ARBA00022807"/>
    </source>
</evidence>
<evidence type="ECO:0000256" key="48">
    <source>
        <dbReference type="PROSITE-ProRule" id="PRU01298"/>
    </source>
</evidence>
<dbReference type="Pfam" id="PF20633">
    <property type="entry name" value="CoV_NSP13_stalk"/>
    <property type="match status" value="1"/>
</dbReference>
<dbReference type="CDD" id="cd21557">
    <property type="entry name" value="Macro_X_Nsp3-like"/>
    <property type="match status" value="1"/>
</dbReference>
<dbReference type="InterPro" id="IPR009469">
    <property type="entry name" value="RdRp_N_CoV"/>
</dbReference>
<evidence type="ECO:0000256" key="20">
    <source>
        <dbReference type="ARBA" id="ARBA00022759"/>
    </source>
</evidence>
<keyword evidence="18" id="KW-0547">Nucleotide-binding</keyword>
<dbReference type="PROSITE" id="PS51950">
    <property type="entry name" value="COV_NSP8"/>
    <property type="match status" value="1"/>
</dbReference>
<dbReference type="PANTHER" id="PTHR43788:SF8">
    <property type="entry name" value="DNA-BINDING PROTEIN SMUBP-2"/>
    <property type="match status" value="1"/>
</dbReference>
<keyword evidence="78" id="KW-1185">Reference proteome</keyword>
<dbReference type="PROSITE" id="PS51952">
    <property type="entry name" value="COV_EXON_MTASE_COACT"/>
    <property type="match status" value="1"/>
</dbReference>
<dbReference type="Pfam" id="PF19215">
    <property type="entry name" value="CoV_NSP15_C"/>
    <property type="match status" value="1"/>
</dbReference>
<keyword evidence="22" id="KW-0378">Hydrolase</keyword>
<feature type="domain" description="NiRAN" evidence="62">
    <location>
        <begin position="3566"/>
        <end position="3811"/>
    </location>
</feature>
<feature type="domain" description="Peptidase C30" evidence="58">
    <location>
        <begin position="2462"/>
        <end position="2768"/>
    </location>
</feature>
<dbReference type="InterPro" id="IPR043502">
    <property type="entry name" value="DNA/RNA_pol_sf"/>
</dbReference>
<keyword evidence="16 51" id="KW-0479">Metal-binding</keyword>
<evidence type="ECO:0000256" key="7">
    <source>
        <dbReference type="ARBA" id="ARBA00008087"/>
    </source>
</evidence>
<dbReference type="SUPFAM" id="SSF53335">
    <property type="entry name" value="S-adenosyl-L-methionine-dependent methyltransferases"/>
    <property type="match status" value="1"/>
</dbReference>
<feature type="compositionally biased region" description="Acidic residues" evidence="53">
    <location>
        <begin position="881"/>
        <end position="897"/>
    </location>
</feature>
<evidence type="ECO:0000256" key="16">
    <source>
        <dbReference type="ARBA" id="ARBA00022723"/>
    </source>
</evidence>
<gene>
    <name evidence="77" type="primary">orf1ab</name>
</gene>
<evidence type="ECO:0000256" key="36">
    <source>
        <dbReference type="ARBA" id="ARBA00023239"/>
    </source>
</evidence>
<evidence type="ECO:0000259" key="58">
    <source>
        <dbReference type="PROSITE" id="PS51442"/>
    </source>
</evidence>
<evidence type="ECO:0000256" key="23">
    <source>
        <dbReference type="ARBA" id="ARBA00022806"/>
    </source>
</evidence>
<evidence type="ECO:0000259" key="55">
    <source>
        <dbReference type="PROSITE" id="PS50507"/>
    </source>
</evidence>
<dbReference type="Gene3D" id="3.40.50.150">
    <property type="entry name" value="Vaccinia Virus protein VP39"/>
    <property type="match status" value="1"/>
</dbReference>
<keyword evidence="23" id="KW-0347">Helicase</keyword>
<dbReference type="InterPro" id="IPR043606">
    <property type="entry name" value="CoV_NSP15_N"/>
</dbReference>
<dbReference type="InterPro" id="IPR032505">
    <property type="entry name" value="CoV_NSP4_C"/>
</dbReference>
<protein>
    <recommendedName>
        <fullName evidence="52">ORF1ab polyprotein</fullName>
    </recommendedName>
</protein>
<dbReference type="Gene3D" id="1.10.150.420">
    <property type="entry name" value="Coronavirus nonstructural protein 4 C-terminus"/>
    <property type="match status" value="1"/>
</dbReference>
<dbReference type="InterPro" id="IPR043504">
    <property type="entry name" value="Peptidase_S1_PA_chymotrypsin"/>
</dbReference>
<dbReference type="InterPro" id="IPR043608">
    <property type="entry name" value="CoV_NSP15_M"/>
</dbReference>
<dbReference type="InterPro" id="IPR009461">
    <property type="entry name" value="NSP16_CoV-like"/>
</dbReference>
<feature type="transmembrane region" description="Helical" evidence="54">
    <location>
        <begin position="2798"/>
        <end position="2818"/>
    </location>
</feature>
<feature type="domain" description="CV ZBD" evidence="59">
    <location>
        <begin position="4475"/>
        <end position="4587"/>
    </location>
</feature>
<keyword evidence="8" id="KW-0696">RNA-directed RNA polymerase</keyword>
<dbReference type="InterPro" id="IPR043609">
    <property type="entry name" value="NendoU_nidovirus"/>
</dbReference>
<dbReference type="PROSITE" id="PS51154">
    <property type="entry name" value="MACRO"/>
    <property type="match status" value="1"/>
</dbReference>
<keyword evidence="10 49" id="KW-0489">Methyltransferase</keyword>
<dbReference type="PROSITE" id="PS51442">
    <property type="entry name" value="M_PRO"/>
    <property type="match status" value="1"/>
</dbReference>
<feature type="compositionally biased region" description="Acidic residues" evidence="53">
    <location>
        <begin position="822"/>
        <end position="831"/>
    </location>
</feature>
<dbReference type="InterPro" id="IPR008740">
    <property type="entry name" value="Peptidase_C30_CoV"/>
</dbReference>
<keyword evidence="13 54" id="KW-0812">Transmembrane</keyword>
<dbReference type="PROSITE" id="PS51948">
    <property type="entry name" value="COV_NSP12_RDRP"/>
    <property type="match status" value="1"/>
</dbReference>
<keyword evidence="28" id="KW-1043">Host membrane</keyword>
<dbReference type="PROSITE" id="PS51992">
    <property type="entry name" value="COV_NSP3_Y"/>
    <property type="match status" value="1"/>
</dbReference>
<dbReference type="GO" id="GO:0039694">
    <property type="term" value="P:viral RNA genome replication"/>
    <property type="evidence" value="ECO:0007669"/>
    <property type="project" value="InterPro"/>
</dbReference>
<dbReference type="SUPFAM" id="SSF56672">
    <property type="entry name" value="DNA/RNA polymerases"/>
    <property type="match status" value="1"/>
</dbReference>
<evidence type="ECO:0000259" key="71">
    <source>
        <dbReference type="PROSITE" id="PS51958"/>
    </source>
</evidence>
<feature type="domain" description="RdRp Nsp7 cofactor" evidence="64">
    <location>
        <begin position="3051"/>
        <end position="3133"/>
    </location>
</feature>
<keyword evidence="21 45" id="KW-0863">Zinc-finger</keyword>
<comment type="catalytic activity">
    <reaction evidence="40">
        <text>a 5'-end diphospho-ribonucleoside in mRNA + GTP + H(+) = a 5'-end (5'-triphosphoguanosine)-ribonucleoside in mRNA + diphosphate</text>
        <dbReference type="Rhea" id="RHEA:67012"/>
        <dbReference type="Rhea" id="RHEA-COMP:17165"/>
        <dbReference type="Rhea" id="RHEA-COMP:17166"/>
        <dbReference type="ChEBI" id="CHEBI:15378"/>
        <dbReference type="ChEBI" id="CHEBI:33019"/>
        <dbReference type="ChEBI" id="CHEBI:37565"/>
        <dbReference type="ChEBI" id="CHEBI:167616"/>
        <dbReference type="ChEBI" id="CHEBI:167617"/>
        <dbReference type="EC" id="2.7.7.50"/>
    </reaction>
    <physiologicalReaction direction="left-to-right" evidence="40">
        <dbReference type="Rhea" id="RHEA:67013"/>
    </physiologicalReaction>
</comment>
<dbReference type="PROSITE" id="PS51653">
    <property type="entry name" value="CV_ZBD"/>
    <property type="match status" value="1"/>
</dbReference>
<evidence type="ECO:0000259" key="72">
    <source>
        <dbReference type="PROSITE" id="PS51960"/>
    </source>
</evidence>
<dbReference type="CDD" id="cd21721">
    <property type="entry name" value="deltaCoV_Nsp13-helicase"/>
    <property type="match status" value="1"/>
</dbReference>
<feature type="domain" description="(+)RNA virus helicase C-terminal" evidence="60">
    <location>
        <begin position="4724"/>
        <end position="5082"/>
    </location>
</feature>
<evidence type="ECO:0000259" key="75">
    <source>
        <dbReference type="PROSITE" id="PS51993"/>
    </source>
</evidence>
<dbReference type="Pfam" id="PF09401">
    <property type="entry name" value="CoV_NSP10"/>
    <property type="match status" value="1"/>
</dbReference>
<dbReference type="InterPro" id="IPR036333">
    <property type="entry name" value="NSP10_sf_CoV"/>
</dbReference>
<dbReference type="InterPro" id="IPR049894">
    <property type="entry name" value="COV_NSP3_3ECTO"/>
</dbReference>
<dbReference type="Pfam" id="PF06478">
    <property type="entry name" value="CoV_RPol_N"/>
    <property type="match status" value="1"/>
</dbReference>
<dbReference type="SUPFAM" id="SSF101816">
    <property type="entry name" value="Replicase NSP9"/>
    <property type="match status" value="1"/>
</dbReference>
<feature type="region of interest" description="Disordered" evidence="53">
    <location>
        <begin position="819"/>
        <end position="909"/>
    </location>
</feature>
<feature type="region of interest" description="Y1" evidence="51">
    <location>
        <begin position="1633"/>
        <end position="1723"/>
    </location>
</feature>
<keyword evidence="30" id="KW-0693">Viral RNA replication</keyword>
<evidence type="ECO:0000256" key="43">
    <source>
        <dbReference type="ARBA" id="ARBA00047995"/>
    </source>
</evidence>
<dbReference type="GO" id="GO:0008270">
    <property type="term" value="F:zinc ion binding"/>
    <property type="evidence" value="ECO:0007669"/>
    <property type="project" value="UniProtKB-UniRule"/>
</dbReference>
<dbReference type="PROSITE" id="PS51954">
    <property type="entry name" value="COV_N7_MTASE"/>
    <property type="match status" value="1"/>
</dbReference>
<dbReference type="PROSITE" id="PS51961">
    <property type="entry name" value="AV_NSP11N_COV_NSP15M"/>
    <property type="match status" value="1"/>
</dbReference>
<dbReference type="Gene3D" id="3.30.160.820">
    <property type="entry name" value="Nsp15 N-terminal domain-like"/>
    <property type="match status" value="1"/>
</dbReference>
<dbReference type="InterPro" id="IPR044383">
    <property type="entry name" value="NSP2_IBV-like"/>
</dbReference>
<feature type="transmembrane region" description="Helical" evidence="54">
    <location>
        <begin position="2281"/>
        <end position="2303"/>
    </location>
</feature>
<dbReference type="PROSITE" id="PS52000">
    <property type="entry name" value="COV_NSP12_IF"/>
    <property type="match status" value="1"/>
</dbReference>
<evidence type="ECO:0000259" key="74">
    <source>
        <dbReference type="PROSITE" id="PS51992"/>
    </source>
</evidence>
<evidence type="ECO:0000259" key="56">
    <source>
        <dbReference type="PROSITE" id="PS51124"/>
    </source>
</evidence>
<dbReference type="CDD" id="cd21561">
    <property type="entry name" value="deltaCoV-Nsp6"/>
    <property type="match status" value="1"/>
</dbReference>
<dbReference type="InterPro" id="IPR038123">
    <property type="entry name" value="NSP4_C_sf_CoV"/>
</dbReference>
<dbReference type="GO" id="GO:0019082">
    <property type="term" value="P:viral protein processing"/>
    <property type="evidence" value="ECO:0007669"/>
    <property type="project" value="InterPro"/>
</dbReference>
<dbReference type="InterPro" id="IPR043174">
    <property type="entry name" value="NSP15_middle_sf"/>
</dbReference>
<evidence type="ECO:0000256" key="27">
    <source>
        <dbReference type="ARBA" id="ARBA00022840"/>
    </source>
</evidence>
<keyword evidence="25 51" id="KW-0862">Zinc</keyword>
<evidence type="ECO:0000256" key="15">
    <source>
        <dbReference type="ARBA" id="ARBA00022722"/>
    </source>
</evidence>
<evidence type="ECO:0000256" key="47">
    <source>
        <dbReference type="PROSITE-ProRule" id="PRU01296"/>
    </source>
</evidence>
<evidence type="ECO:0000259" key="61">
    <source>
        <dbReference type="PROSITE" id="PS51946"/>
    </source>
</evidence>
<dbReference type="Pfam" id="PF20631">
    <property type="entry name" value="CoV_NSP13_1B"/>
    <property type="match status" value="1"/>
</dbReference>
<evidence type="ECO:0000256" key="8">
    <source>
        <dbReference type="ARBA" id="ARBA00022484"/>
    </source>
</evidence>
<keyword evidence="11" id="KW-0645">Protease</keyword>
<dbReference type="GO" id="GO:0004484">
    <property type="term" value="F:mRNA guanylyltransferase activity"/>
    <property type="evidence" value="ECO:0007669"/>
    <property type="project" value="UniProtKB-EC"/>
</dbReference>
<feature type="active site" evidence="48">
    <location>
        <position position="5363"/>
    </location>
</feature>
<dbReference type="InterPro" id="IPR014828">
    <property type="entry name" value="NSP7_CoV"/>
</dbReference>
<evidence type="ECO:0000259" key="62">
    <source>
        <dbReference type="PROSITE" id="PS51947"/>
    </source>
</evidence>
<dbReference type="GO" id="GO:0006508">
    <property type="term" value="P:proteolysis"/>
    <property type="evidence" value="ECO:0007669"/>
    <property type="project" value="UniProtKB-KW"/>
</dbReference>
<feature type="domain" description="Peptidase C16" evidence="56">
    <location>
        <begin position="1133"/>
        <end position="1235"/>
    </location>
</feature>
<dbReference type="CDD" id="cd23530">
    <property type="entry name" value="capping_2-OMTase_deltaCoV_Nsp16"/>
    <property type="match status" value="1"/>
</dbReference>
<comment type="catalytic activity">
    <reaction evidence="42">
        <text>ATP + H2O = ADP + phosphate + H(+)</text>
        <dbReference type="Rhea" id="RHEA:13065"/>
        <dbReference type="ChEBI" id="CHEBI:15377"/>
        <dbReference type="ChEBI" id="CHEBI:15378"/>
        <dbReference type="ChEBI" id="CHEBI:30616"/>
        <dbReference type="ChEBI" id="CHEBI:43474"/>
        <dbReference type="ChEBI" id="CHEBI:456216"/>
        <dbReference type="EC" id="3.6.4.13"/>
    </reaction>
</comment>
<dbReference type="GeneID" id="11945664"/>
<feature type="domain" description="AV-Nsp11N/CoV-Nsp15M" evidence="73">
    <location>
        <begin position="5664"/>
        <end position="5774"/>
    </location>
</feature>
<accession>H9BR24</accession>
<dbReference type="RefSeq" id="YP_005352870.1">
    <property type="nucleotide sequence ID" value="NC_016995.1"/>
</dbReference>
<evidence type="ECO:0000256" key="42">
    <source>
        <dbReference type="ARBA" id="ARBA00047984"/>
    </source>
</evidence>
<dbReference type="GO" id="GO:0000175">
    <property type="term" value="F:3'-5'-RNA exonuclease activity"/>
    <property type="evidence" value="ECO:0007669"/>
    <property type="project" value="InterPro"/>
</dbReference>
<dbReference type="GO" id="GO:0004483">
    <property type="term" value="F:methyltransferase cap1 activity"/>
    <property type="evidence" value="ECO:0007669"/>
    <property type="project" value="UniProtKB-EC"/>
</dbReference>
<comment type="function">
    <text evidence="41">Plays a role in viral transcription/replication and prevents the simultaneous activation of host cell dsRNA sensors, such as MDA5/IFIH1, OAS, and PKR. Acts by degrading the 5'-polyuridines generated during replication of the poly(A) region of viral genomic and subgenomic RNAs. Catalyzes a two-step reaction in which a 2'3'-cyclic phosphate (2'3'-cP) is first generated by 2'-O transesterification, which is then hydrolyzed to a 3'-phosphate (3'-P). If not degraded, poly(U) RNA would hybridize with poly(A) RNA tails and activate host dsRNA sensors.</text>
</comment>
<evidence type="ECO:0000256" key="46">
    <source>
        <dbReference type="PROSITE-ProRule" id="PRU01294"/>
    </source>
</evidence>
<keyword evidence="32" id="KW-1072">Activation of host autophagy by virus</keyword>
<dbReference type="Pfam" id="PF05409">
    <property type="entry name" value="Peptidase_C30"/>
    <property type="match status" value="1"/>
</dbReference>
<dbReference type="InterPro" id="IPR014829">
    <property type="entry name" value="NSP8_CoV"/>
</dbReference>
<feature type="region of interest" description="ZF1" evidence="51">
    <location>
        <begin position="1637"/>
        <end position="1650"/>
    </location>
</feature>
<dbReference type="GO" id="GO:0005524">
    <property type="term" value="F:ATP binding"/>
    <property type="evidence" value="ECO:0007669"/>
    <property type="project" value="UniProtKB-KW"/>
</dbReference>
<keyword evidence="31 54" id="KW-1133">Transmembrane helix</keyword>
<dbReference type="SUPFAM" id="SSF52949">
    <property type="entry name" value="Macro domain-like"/>
    <property type="match status" value="1"/>
</dbReference>
<feature type="transmembrane region" description="Helical" evidence="54">
    <location>
        <begin position="2346"/>
        <end position="2368"/>
    </location>
</feature>
<dbReference type="Pfam" id="PF08715">
    <property type="entry name" value="CoV_peptidase"/>
    <property type="match status" value="1"/>
</dbReference>
<evidence type="ECO:0000256" key="28">
    <source>
        <dbReference type="ARBA" id="ARBA00022870"/>
    </source>
</evidence>
<dbReference type="InterPro" id="IPR007094">
    <property type="entry name" value="RNA-dir_pol_PSvirus"/>
</dbReference>
<dbReference type="Pfam" id="PF19218">
    <property type="entry name" value="CoV_NSP3_C"/>
    <property type="match status" value="1"/>
</dbReference>
<dbReference type="Pfam" id="PF19219">
    <property type="entry name" value="CoV_NSP15_N"/>
    <property type="match status" value="1"/>
</dbReference>
<feature type="domain" description="Macro" evidence="57">
    <location>
        <begin position="912"/>
        <end position="1082"/>
    </location>
</feature>
<feature type="transmembrane region" description="Helical" evidence="54">
    <location>
        <begin position="2894"/>
        <end position="2914"/>
    </location>
</feature>
<evidence type="ECO:0000256" key="35">
    <source>
        <dbReference type="ARBA" id="ARBA00023200"/>
    </source>
</evidence>
<feature type="transmembrane region" description="Helical" evidence="54">
    <location>
        <begin position="1503"/>
        <end position="1521"/>
    </location>
</feature>
<dbReference type="InterPro" id="IPR043178">
    <property type="entry name" value="PLpro_thumb_sf_CoV"/>
</dbReference>
<evidence type="ECO:0000256" key="29">
    <source>
        <dbReference type="ARBA" id="ARBA00022884"/>
    </source>
</evidence>
<dbReference type="CDD" id="cd21903">
    <property type="entry name" value="deltaCoV_Nsp10"/>
    <property type="match status" value="1"/>
</dbReference>
<dbReference type="InterPro" id="IPR046435">
    <property type="entry name" value="N7_MTase_CoV"/>
</dbReference>
<dbReference type="Pfam" id="PF00680">
    <property type="entry name" value="RdRP_1"/>
    <property type="match status" value="1"/>
</dbReference>
<evidence type="ECO:0000256" key="52">
    <source>
        <dbReference type="PROSITE-ProRule" id="PRU01344"/>
    </source>
</evidence>
<dbReference type="InterPro" id="IPR044371">
    <property type="entry name" value="Macro_X_NSP3-like"/>
</dbReference>
<dbReference type="PROSITE" id="PS51951">
    <property type="entry name" value="COV_NSP9_SSRNA_BD"/>
    <property type="match status" value="1"/>
</dbReference>
<dbReference type="SUPFAM" id="SSF144246">
    <property type="entry name" value="Coronavirus NSP10-like"/>
    <property type="match status" value="1"/>
</dbReference>
<keyword evidence="34" id="KW-1015">Disulfide bond</keyword>
<reference evidence="77 78" key="1">
    <citation type="journal article" date="2012" name="J. Virol.">
        <title>Discovery of seven novel Mammalian and avian coronaviruses in the genus deltacoronavirus supports bat coronaviruses as the gene source of alphacoronavirus and betacoronavirus and avian coronaviruses as the gene source of gammacoronavirus and deltacoronavirus.</title>
        <authorList>
            <person name="Woo P.C."/>
            <person name="Lau S.K."/>
            <person name="Lam C.S."/>
            <person name="Lau C.C."/>
            <person name="Tsang A.K."/>
            <person name="Lau J.H."/>
            <person name="Bai R."/>
            <person name="Teng J.L."/>
            <person name="Tsang C.C."/>
            <person name="Wang M."/>
            <person name="Zheng B.J."/>
            <person name="Chan K.H."/>
            <person name="Yuen K.Y."/>
        </authorList>
    </citation>
    <scope>NUCLEOTIDE SEQUENCE [LARGE SCALE GENOMIC DNA]</scope>
    <source>
        <strain evidence="77">HKU20-9243</strain>
    </source>
</reference>
<evidence type="ECO:0000256" key="41">
    <source>
        <dbReference type="ARBA" id="ARBA00046192"/>
    </source>
</evidence>
<dbReference type="PROSITE" id="PS51958">
    <property type="entry name" value="NENDOU"/>
    <property type="match status" value="1"/>
</dbReference>
<dbReference type="CDD" id="cd21689">
    <property type="entry name" value="stalk_CoV_Nsp13-like"/>
    <property type="match status" value="1"/>
</dbReference>
<dbReference type="InterPro" id="IPR013016">
    <property type="entry name" value="Peptidase_C16_CoV"/>
</dbReference>
<dbReference type="Gene3D" id="1.10.8.1190">
    <property type="match status" value="1"/>
</dbReference>
<dbReference type="GO" id="GO:0003724">
    <property type="term" value="F:RNA helicase activity"/>
    <property type="evidence" value="ECO:0007669"/>
    <property type="project" value="UniProtKB-EC"/>
</dbReference>
<dbReference type="CDD" id="cd21512">
    <property type="entry name" value="cv_gamma-delta_Nsp2_IBV-like"/>
    <property type="match status" value="1"/>
</dbReference>
<evidence type="ECO:0000256" key="50">
    <source>
        <dbReference type="PROSITE-ProRule" id="PRU01303"/>
    </source>
</evidence>
<dbReference type="InterPro" id="IPR037230">
    <property type="entry name" value="NSP8_sf_CoV"/>
</dbReference>
<evidence type="ECO:0000256" key="1">
    <source>
        <dbReference type="ARBA" id="ARBA00000707"/>
    </source>
</evidence>
<dbReference type="InterPro" id="IPR046440">
    <property type="entry name" value="AV_NSP11N_COV_NSP15M"/>
</dbReference>
<dbReference type="SUPFAM" id="SSF52540">
    <property type="entry name" value="P-loop containing nucleoside triphosphate hydrolases"/>
    <property type="match status" value="1"/>
</dbReference>
<keyword evidence="26 48" id="KW-0269">Exonuclease</keyword>
<dbReference type="Gene3D" id="6.10.140.2090">
    <property type="match status" value="1"/>
</dbReference>
<evidence type="ECO:0000256" key="5">
    <source>
        <dbReference type="ARBA" id="ARBA00004407"/>
    </source>
</evidence>
<dbReference type="InterPro" id="IPR036499">
    <property type="entry name" value="NSP9_sf_CoV"/>
</dbReference>
<feature type="domain" description="Nsp12 Interface" evidence="76">
    <location>
        <begin position="3812"/>
        <end position="3910"/>
    </location>
</feature>
<dbReference type="InterPro" id="IPR050534">
    <property type="entry name" value="Coronavir_polyprotein_1ab"/>
</dbReference>
<dbReference type="Pfam" id="PF19217">
    <property type="entry name" value="CoV_NSP4_N"/>
    <property type="match status" value="1"/>
</dbReference>
<evidence type="ECO:0000259" key="57">
    <source>
        <dbReference type="PROSITE" id="PS51154"/>
    </source>
</evidence>
<dbReference type="GO" id="GO:0004197">
    <property type="term" value="F:cysteine-type endopeptidase activity"/>
    <property type="evidence" value="ECO:0007669"/>
    <property type="project" value="InterPro"/>
</dbReference>
<feature type="region of interest" description="GpppA-binding" evidence="49">
    <location>
        <begin position="5497"/>
        <end position="5511"/>
    </location>
</feature>
<feature type="transmembrane region" description="Helical" evidence="54">
    <location>
        <begin position="2255"/>
        <end position="2275"/>
    </location>
</feature>
<dbReference type="PROSITE" id="PS51946">
    <property type="entry name" value="COV_NSP4C"/>
    <property type="match status" value="1"/>
</dbReference>
<evidence type="ECO:0000256" key="32">
    <source>
        <dbReference type="ARBA" id="ARBA00023050"/>
    </source>
</evidence>
<feature type="domain" description="Nsp4C" evidence="61">
    <location>
        <begin position="2368"/>
        <end position="2465"/>
    </location>
</feature>
<feature type="domain" description="ExoN" evidence="68">
    <location>
        <begin position="5164"/>
        <end position="5377"/>
    </location>
</feature>
<dbReference type="Pfam" id="PF06460">
    <property type="entry name" value="CoV_Methyltr_2"/>
    <property type="match status" value="1"/>
</dbReference>
<feature type="domain" description="Nidovirus-type SAM-dependent 2'-O-MTase" evidence="70">
    <location>
        <begin position="5928"/>
        <end position="6206"/>
    </location>
</feature>
<dbReference type="GO" id="GO:0043139">
    <property type="term" value="F:5'-3' DNA helicase activity"/>
    <property type="evidence" value="ECO:0007669"/>
    <property type="project" value="TreeGrafter"/>
</dbReference>
<dbReference type="Pfam" id="PF01661">
    <property type="entry name" value="Macro"/>
    <property type="match status" value="1"/>
</dbReference>
<evidence type="ECO:0000256" key="31">
    <source>
        <dbReference type="ARBA" id="ARBA00022989"/>
    </source>
</evidence>
<dbReference type="CDD" id="cd21409">
    <property type="entry name" value="1B_cv_Nsp13-like"/>
    <property type="match status" value="1"/>
</dbReference>
<feature type="domain" description="Nsp15 N-terminal oligomerization" evidence="72">
    <location>
        <begin position="5603"/>
        <end position="5663"/>
    </location>
</feature>
<evidence type="ECO:0000256" key="19">
    <source>
        <dbReference type="ARBA" id="ARBA00022758"/>
    </source>
</evidence>
<evidence type="ECO:0000259" key="69">
    <source>
        <dbReference type="PROSITE" id="PS51954"/>
    </source>
</evidence>
<feature type="transmembrane region" description="Helical" evidence="54">
    <location>
        <begin position="2823"/>
        <end position="2841"/>
    </location>
</feature>
<dbReference type="Proteomes" id="UP000167590">
    <property type="component" value="Segment"/>
</dbReference>
<dbReference type="InterPro" id="IPR037204">
    <property type="entry name" value="NSP7_sf_CoV"/>
</dbReference>
<dbReference type="PROSITE" id="PS51953">
    <property type="entry name" value="NIV_EXON"/>
    <property type="match status" value="1"/>
</dbReference>
<keyword evidence="27" id="KW-0067">ATP-binding</keyword>
<dbReference type="Gene3D" id="1.10.1840.10">
    <property type="entry name" value="main proteinase (3clpro) structure, domain 3"/>
    <property type="match status" value="1"/>
</dbReference>
<keyword evidence="24" id="KW-0788">Thiol protease</keyword>
<dbReference type="InterPro" id="IPR044343">
    <property type="entry name" value="NSP13_1B_dom_CoV"/>
</dbReference>
<feature type="transmembrane region" description="Helical" evidence="54">
    <location>
        <begin position="2315"/>
        <end position="2340"/>
    </location>
</feature>
<evidence type="ECO:0000256" key="13">
    <source>
        <dbReference type="ARBA" id="ARBA00022692"/>
    </source>
</evidence>
<dbReference type="InterPro" id="IPR046441">
    <property type="entry name" value="RdRp_CoV"/>
</dbReference>
<dbReference type="InterPro" id="IPR014822">
    <property type="entry name" value="NSP9_CoV"/>
</dbReference>
<dbReference type="Pfam" id="PF16348">
    <property type="entry name" value="CoV_NSP4_C"/>
    <property type="match status" value="1"/>
</dbReference>